<feature type="region of interest" description="Disordered" evidence="1">
    <location>
        <begin position="260"/>
        <end position="298"/>
    </location>
</feature>
<sequence length="352" mass="39068">METATPTERLSSTDMPFSTCTQAHAATGRDAEEVEKLLEILQRFQSKVEPDSDASPSLEEKSALAFLHRRIAKKYTSARRFVEAITHHEAAIQILRHHILPTSASYHGSSDARKKADKRNTKRRGSSRDTDAALARTGHGGNAPNGDEESGSSTSSSSSNSSSSPSPPSSPSSAETPSSRSPSPSLDRANNRKKEDYHHRHVMLLAAGLHDLAQIHSFLEDFQTAEQQLKEAVHIVEGTEKAEERVKQYFQEVFSRLKQRQQKHMARRATTSQAEPGGRKEGEANRAAKDPETSHQTTRTWPLRLTQNSHVVSDIEEKQTYTKPKAPRNSGGSRCSFDDPHLNILVLQMVLY</sequence>
<reference evidence="2 3" key="1">
    <citation type="submission" date="2014-02" db="EMBL/GenBank/DDBJ databases">
        <authorList>
            <person name="Sibley D."/>
            <person name="Venepally P."/>
            <person name="Karamycheva S."/>
            <person name="Hadjithomas M."/>
            <person name="Khan A."/>
            <person name="Brunk B."/>
            <person name="Roos D."/>
            <person name="Caler E."/>
            <person name="Lorenzi H."/>
        </authorList>
    </citation>
    <scope>NUCLEOTIDE SEQUENCE [LARGE SCALE GENOMIC DNA]</scope>
    <source>
        <strain evidence="2 3">GAB2-2007-GAL-DOM2</strain>
    </source>
</reference>
<dbReference type="EMBL" id="AHZU02000537">
    <property type="protein sequence ID" value="KFG43260.1"/>
    <property type="molecule type" value="Genomic_DNA"/>
</dbReference>
<dbReference type="AlphaFoldDB" id="A0A086KFU2"/>
<organism evidence="2 3">
    <name type="scientific">Toxoplasma gondii GAB2-2007-GAL-DOM2</name>
    <dbReference type="NCBI Taxonomy" id="1130820"/>
    <lineage>
        <taxon>Eukaryota</taxon>
        <taxon>Sar</taxon>
        <taxon>Alveolata</taxon>
        <taxon>Apicomplexa</taxon>
        <taxon>Conoidasida</taxon>
        <taxon>Coccidia</taxon>
        <taxon>Eucoccidiorida</taxon>
        <taxon>Eimeriorina</taxon>
        <taxon>Sarcocystidae</taxon>
        <taxon>Toxoplasma</taxon>
    </lineage>
</organism>
<evidence type="ECO:0000313" key="2">
    <source>
        <dbReference type="EMBL" id="KFG43260.1"/>
    </source>
</evidence>
<feature type="compositionally biased region" description="Basic and acidic residues" evidence="1">
    <location>
        <begin position="277"/>
        <end position="293"/>
    </location>
</feature>
<feature type="compositionally biased region" description="Low complexity" evidence="1">
    <location>
        <begin position="151"/>
        <end position="164"/>
    </location>
</feature>
<gene>
    <name evidence="2" type="ORF">TGDOM2_272285</name>
</gene>
<feature type="compositionally biased region" description="Low complexity" evidence="1">
    <location>
        <begin position="171"/>
        <end position="185"/>
    </location>
</feature>
<proteinExistence type="predicted"/>
<feature type="region of interest" description="Disordered" evidence="1">
    <location>
        <begin position="104"/>
        <end position="193"/>
    </location>
</feature>
<feature type="compositionally biased region" description="Basic residues" evidence="1">
    <location>
        <begin position="115"/>
        <end position="125"/>
    </location>
</feature>
<name>A0A086KFU2_TOXGO</name>
<dbReference type="SUPFAM" id="SSF48452">
    <property type="entry name" value="TPR-like"/>
    <property type="match status" value="1"/>
</dbReference>
<evidence type="ECO:0000256" key="1">
    <source>
        <dbReference type="SAM" id="MobiDB-lite"/>
    </source>
</evidence>
<dbReference type="OrthoDB" id="10548590at2759"/>
<dbReference type="Proteomes" id="UP000028837">
    <property type="component" value="Unassembled WGS sequence"/>
</dbReference>
<feature type="region of interest" description="Disordered" evidence="1">
    <location>
        <begin position="314"/>
        <end position="335"/>
    </location>
</feature>
<dbReference type="InterPro" id="IPR011990">
    <property type="entry name" value="TPR-like_helical_dom_sf"/>
</dbReference>
<protein>
    <submittedName>
        <fullName evidence="2">Tetratricopeptide repeat-containing protein</fullName>
    </submittedName>
</protein>
<dbReference type="VEuPathDB" id="ToxoDB:TGDOM2_272285"/>
<accession>A0A086KFU2</accession>
<evidence type="ECO:0000313" key="3">
    <source>
        <dbReference type="Proteomes" id="UP000028837"/>
    </source>
</evidence>
<comment type="caution">
    <text evidence="2">The sequence shown here is derived from an EMBL/GenBank/DDBJ whole genome shotgun (WGS) entry which is preliminary data.</text>
</comment>